<feature type="transmembrane region" description="Helical" evidence="6">
    <location>
        <begin position="455"/>
        <end position="481"/>
    </location>
</feature>
<feature type="transmembrane region" description="Helical" evidence="6">
    <location>
        <begin position="197"/>
        <end position="216"/>
    </location>
</feature>
<keyword evidence="5 6" id="KW-0472">Membrane</keyword>
<reference evidence="7 8" key="1">
    <citation type="submission" date="2017-03" db="EMBL/GenBank/DDBJ databases">
        <title>Widespread Adenine N6-methylation of Active Genes in Fungi.</title>
        <authorList>
            <consortium name="DOE Joint Genome Institute"/>
            <person name="Mondo S.J."/>
            <person name="Dannebaum R.O."/>
            <person name="Kuo R.C."/>
            <person name="Louie K.B."/>
            <person name="Bewick A.J."/>
            <person name="Labutti K."/>
            <person name="Haridas S."/>
            <person name="Kuo A."/>
            <person name="Salamov A."/>
            <person name="Ahrendt S.R."/>
            <person name="Lau R."/>
            <person name="Bowen B.P."/>
            <person name="Lipzen A."/>
            <person name="Sullivan W."/>
            <person name="Andreopoulos W.B."/>
            <person name="Clum A."/>
            <person name="Lindquist E."/>
            <person name="Daum C."/>
            <person name="Northen T.R."/>
            <person name="Ramamoorthy G."/>
            <person name="Schmitz R.J."/>
            <person name="Gryganskyi A."/>
            <person name="Culley D."/>
            <person name="Magnuson J."/>
            <person name="James T.Y."/>
            <person name="O'Malley M.A."/>
            <person name="Stajich J.E."/>
            <person name="Spatafora J.W."/>
            <person name="Visel A."/>
            <person name="Grigoriev I.V."/>
        </authorList>
    </citation>
    <scope>NUCLEOTIDE SEQUENCE [LARGE SCALE GENOMIC DNA]</scope>
    <source>
        <strain evidence="7 8">NRRL Y-17943</strain>
    </source>
</reference>
<proteinExistence type="inferred from homology"/>
<feature type="transmembrane region" description="Helical" evidence="6">
    <location>
        <begin position="284"/>
        <end position="308"/>
    </location>
</feature>
<dbReference type="AlphaFoldDB" id="A0A1Y1UQK7"/>
<keyword evidence="8" id="KW-1185">Reference proteome</keyword>
<dbReference type="InParanoid" id="A0A1Y1UQK7"/>
<dbReference type="PANTHER" id="PTHR30618">
    <property type="entry name" value="NCS1 FAMILY PURINE/PYRIMIDINE TRANSPORTER"/>
    <property type="match status" value="1"/>
</dbReference>
<feature type="transmembrane region" description="Helical" evidence="6">
    <location>
        <begin position="335"/>
        <end position="357"/>
    </location>
</feature>
<dbReference type="InterPro" id="IPR001248">
    <property type="entry name" value="Pur-cyt_permease"/>
</dbReference>
<evidence type="ECO:0000256" key="6">
    <source>
        <dbReference type="SAM" id="Phobius"/>
    </source>
</evidence>
<dbReference type="InterPro" id="IPR045225">
    <property type="entry name" value="Uracil/uridine/allantoin_perm"/>
</dbReference>
<dbReference type="GO" id="GO:0015205">
    <property type="term" value="F:nucleobase transmembrane transporter activity"/>
    <property type="evidence" value="ECO:0007669"/>
    <property type="project" value="TreeGrafter"/>
</dbReference>
<comment type="similarity">
    <text evidence="2">Belongs to the purine-cytosine permease (2.A.39) family.</text>
</comment>
<dbReference type="Proteomes" id="UP000193218">
    <property type="component" value="Unassembled WGS sequence"/>
</dbReference>
<feature type="transmembrane region" description="Helical" evidence="6">
    <location>
        <begin position="377"/>
        <end position="400"/>
    </location>
</feature>
<accession>A0A1Y1UQK7</accession>
<evidence type="ECO:0000313" key="8">
    <source>
        <dbReference type="Proteomes" id="UP000193218"/>
    </source>
</evidence>
<dbReference type="FunCoup" id="A0A1Y1UQK7">
    <property type="interactions" value="288"/>
</dbReference>
<comment type="subcellular location">
    <subcellularLocation>
        <location evidence="1">Membrane</location>
        <topology evidence="1">Multi-pass membrane protein</topology>
    </subcellularLocation>
</comment>
<feature type="transmembrane region" description="Helical" evidence="6">
    <location>
        <begin position="493"/>
        <end position="514"/>
    </location>
</feature>
<dbReference type="OrthoDB" id="2018619at2759"/>
<dbReference type="CDD" id="cd11482">
    <property type="entry name" value="SLC-NCS1sbd_NRT1-like"/>
    <property type="match status" value="1"/>
</dbReference>
<evidence type="ECO:0000256" key="1">
    <source>
        <dbReference type="ARBA" id="ARBA00004141"/>
    </source>
</evidence>
<name>A0A1Y1UQK7_9TREE</name>
<dbReference type="Gene3D" id="1.10.4160.10">
    <property type="entry name" value="Hydantoin permease"/>
    <property type="match status" value="1"/>
</dbReference>
<feature type="transmembrane region" description="Helical" evidence="6">
    <location>
        <begin position="75"/>
        <end position="99"/>
    </location>
</feature>
<dbReference type="Pfam" id="PF02133">
    <property type="entry name" value="Transp_cyt_pur"/>
    <property type="match status" value="1"/>
</dbReference>
<protein>
    <submittedName>
        <fullName evidence="7">NCS1 nucleoside transporter family</fullName>
    </submittedName>
</protein>
<dbReference type="PANTHER" id="PTHR30618:SF15">
    <property type="entry name" value="NICOTINAMIDE RIBOSIDE TRANSPORTER 1-RELATED"/>
    <property type="match status" value="1"/>
</dbReference>
<keyword evidence="3 6" id="KW-0812">Transmembrane</keyword>
<evidence type="ECO:0000256" key="5">
    <source>
        <dbReference type="ARBA" id="ARBA00023136"/>
    </source>
</evidence>
<feature type="transmembrane region" description="Helical" evidence="6">
    <location>
        <begin position="45"/>
        <end position="69"/>
    </location>
</feature>
<evidence type="ECO:0000256" key="3">
    <source>
        <dbReference type="ARBA" id="ARBA00022692"/>
    </source>
</evidence>
<feature type="transmembrane region" description="Helical" evidence="6">
    <location>
        <begin position="111"/>
        <end position="130"/>
    </location>
</feature>
<feature type="transmembrane region" description="Helical" evidence="6">
    <location>
        <begin position="168"/>
        <end position="185"/>
    </location>
</feature>
<feature type="transmembrane region" description="Helical" evidence="6">
    <location>
        <begin position="406"/>
        <end position="424"/>
    </location>
</feature>
<organism evidence="7 8">
    <name type="scientific">Kockovaella imperatae</name>
    <dbReference type="NCBI Taxonomy" id="4999"/>
    <lineage>
        <taxon>Eukaryota</taxon>
        <taxon>Fungi</taxon>
        <taxon>Dikarya</taxon>
        <taxon>Basidiomycota</taxon>
        <taxon>Agaricomycotina</taxon>
        <taxon>Tremellomycetes</taxon>
        <taxon>Tremellales</taxon>
        <taxon>Cuniculitremaceae</taxon>
        <taxon>Kockovaella</taxon>
    </lineage>
</organism>
<feature type="transmembrane region" description="Helical" evidence="6">
    <location>
        <begin position="242"/>
        <end position="263"/>
    </location>
</feature>
<dbReference type="EMBL" id="NBSH01000002">
    <property type="protein sequence ID" value="ORX40323.1"/>
    <property type="molecule type" value="Genomic_DNA"/>
</dbReference>
<sequence>MRLKQKLLVGQSEEEAEVWQTSRWLNRDNVPLPPSRRTWGPWSYVGFWITTGVNISGWSGGSALLSLGLTVGQSMAVAVIGNLLVATCVVLTGLVGARWHVGFPMWNRMTWGLWGSLFPLANRIILSFTWSSTQAWFGGQVLKTLLGSLAPSIYTMRNVFPASTHMDSADFLCFIIFLLLSFPLLHIPPEKFRKPFIVAAITSSITASSLLIWSVARARGGGPLLSGSQTEYTGIQPAKGAALAWAMFYGISSQMGGICAGILNMSDYTRFAVKPGDQVWSQIFVVPIMSILTCLIGIVCTSCAAQFYPEAGLLWTPYGLLSTIQANGGNGARAAVFFASLAFLIAQFGINIAGNAISGGIDLASLFPRYINIRRGAYITTLMALPMCPWALLSGATVFISVMGGYATFLGPMTGVMVFDYVVVRKQKMKLSSLYDASSSSIYWYWRGINWRAPVAWVLGVAPLFPGFLGEVSTISIPIGLQHAYYLCFPREYMSLCCLTTVGFTISGLLYWSLATLFPIPHLGEIDDYDVFGTFGQAETSAKDLSNDSEKNDAVEPVVAVLPV</sequence>
<dbReference type="GO" id="GO:0005886">
    <property type="term" value="C:plasma membrane"/>
    <property type="evidence" value="ECO:0007669"/>
    <property type="project" value="TreeGrafter"/>
</dbReference>
<evidence type="ECO:0000256" key="4">
    <source>
        <dbReference type="ARBA" id="ARBA00022989"/>
    </source>
</evidence>
<gene>
    <name evidence="7" type="ORF">BD324DRAFT_617334</name>
</gene>
<evidence type="ECO:0000313" key="7">
    <source>
        <dbReference type="EMBL" id="ORX40323.1"/>
    </source>
</evidence>
<evidence type="ECO:0000256" key="2">
    <source>
        <dbReference type="ARBA" id="ARBA00008974"/>
    </source>
</evidence>
<keyword evidence="4 6" id="KW-1133">Transmembrane helix</keyword>
<dbReference type="RefSeq" id="XP_021874108.1">
    <property type="nucleotide sequence ID" value="XM_022014911.1"/>
</dbReference>
<comment type="caution">
    <text evidence="7">The sequence shown here is derived from an EMBL/GenBank/DDBJ whole genome shotgun (WGS) entry which is preliminary data.</text>
</comment>
<dbReference type="GeneID" id="33556719"/>